<evidence type="ECO:0000313" key="2">
    <source>
        <dbReference type="EMBL" id="SEF78475.1"/>
    </source>
</evidence>
<keyword evidence="3" id="KW-1185">Reference proteome</keyword>
<proteinExistence type="predicted"/>
<name>A0A1H5UTS6_9EURY</name>
<dbReference type="InterPro" id="IPR043870">
    <property type="entry name" value="DUF5830"/>
</dbReference>
<dbReference type="AlphaFoldDB" id="A0A1H5UTS6"/>
<feature type="compositionally biased region" description="Low complexity" evidence="1">
    <location>
        <begin position="27"/>
        <end position="40"/>
    </location>
</feature>
<accession>A0A1H5UTS6</accession>
<feature type="region of interest" description="Disordered" evidence="1">
    <location>
        <begin position="1"/>
        <end position="86"/>
    </location>
</feature>
<sequence>MADDEQPDLSEFEGGDAESDADGEAGPGPESSGETGVDPNPETEPEPNAETGSDPNAETALDPNADTDVSDVPSAEAARPVSELDRSERVELGVDLLAHIERESLSLSEAVDRIESVTTNPALTREILDTAELRGVIEREEGRLRTRRGGTFVRFERQVVEREGDYECRRCGAGLSTGHFVRFESGELGPFGPSCVRKVLGRE</sequence>
<dbReference type="Pfam" id="PF19148">
    <property type="entry name" value="DUF5830"/>
    <property type="match status" value="1"/>
</dbReference>
<protein>
    <submittedName>
        <fullName evidence="2">Uncharacterized protein</fullName>
    </submittedName>
</protein>
<organism evidence="2 3">
    <name type="scientific">Halobellus limi</name>
    <dbReference type="NCBI Taxonomy" id="699433"/>
    <lineage>
        <taxon>Archaea</taxon>
        <taxon>Methanobacteriati</taxon>
        <taxon>Methanobacteriota</taxon>
        <taxon>Stenosarchaea group</taxon>
        <taxon>Halobacteria</taxon>
        <taxon>Halobacteriales</taxon>
        <taxon>Haloferacaceae</taxon>
        <taxon>Halobellus</taxon>
    </lineage>
</organism>
<gene>
    <name evidence="2" type="ORF">SAMN04488133_0727</name>
</gene>
<dbReference type="EMBL" id="FNVN01000001">
    <property type="protein sequence ID" value="SEF78475.1"/>
    <property type="molecule type" value="Genomic_DNA"/>
</dbReference>
<feature type="compositionally biased region" description="Acidic residues" evidence="1">
    <location>
        <begin position="1"/>
        <end position="23"/>
    </location>
</feature>
<evidence type="ECO:0000256" key="1">
    <source>
        <dbReference type="SAM" id="MobiDB-lite"/>
    </source>
</evidence>
<dbReference type="Proteomes" id="UP000236740">
    <property type="component" value="Unassembled WGS sequence"/>
</dbReference>
<evidence type="ECO:0000313" key="3">
    <source>
        <dbReference type="Proteomes" id="UP000236740"/>
    </source>
</evidence>
<reference evidence="2 3" key="1">
    <citation type="submission" date="2016-10" db="EMBL/GenBank/DDBJ databases">
        <authorList>
            <person name="de Groot N.N."/>
        </authorList>
    </citation>
    <scope>NUCLEOTIDE SEQUENCE [LARGE SCALE GENOMIC DNA]</scope>
    <source>
        <strain evidence="2 3">CGMCC 1.10331</strain>
    </source>
</reference>